<dbReference type="InterPro" id="IPR005135">
    <property type="entry name" value="Endo/exonuclease/phosphatase"/>
</dbReference>
<keyword evidence="4 6" id="KW-0460">Magnesium</keyword>
<feature type="active site" evidence="5">
    <location>
        <position position="119"/>
    </location>
</feature>
<evidence type="ECO:0000313" key="9">
    <source>
        <dbReference type="EMBL" id="OHB01666.1"/>
    </source>
</evidence>
<dbReference type="GO" id="GO:0046872">
    <property type="term" value="F:metal ion binding"/>
    <property type="evidence" value="ECO:0007669"/>
    <property type="project" value="UniProtKB-KW"/>
</dbReference>
<dbReference type="PANTHER" id="PTHR22748">
    <property type="entry name" value="AP ENDONUCLEASE"/>
    <property type="match status" value="1"/>
</dbReference>
<feature type="site" description="Transition state stabilizer" evidence="7">
    <location>
        <position position="161"/>
    </location>
</feature>
<protein>
    <submittedName>
        <fullName evidence="9">Exodeoxyribonuclease III</fullName>
    </submittedName>
</protein>
<dbReference type="NCBIfam" id="TIGR00633">
    <property type="entry name" value="xth"/>
    <property type="match status" value="1"/>
</dbReference>
<evidence type="ECO:0000256" key="1">
    <source>
        <dbReference type="ARBA" id="ARBA00007092"/>
    </source>
</evidence>
<keyword evidence="2 6" id="KW-0479">Metal-binding</keyword>
<reference evidence="9 10" key="1">
    <citation type="journal article" date="2016" name="Nat. Commun.">
        <title>Thousands of microbial genomes shed light on interconnected biogeochemical processes in an aquifer system.</title>
        <authorList>
            <person name="Anantharaman K."/>
            <person name="Brown C.T."/>
            <person name="Hug L.A."/>
            <person name="Sharon I."/>
            <person name="Castelle C.J."/>
            <person name="Probst A.J."/>
            <person name="Thomas B.C."/>
            <person name="Singh A."/>
            <person name="Wilkins M.J."/>
            <person name="Karaoz U."/>
            <person name="Brodie E.L."/>
            <person name="Williams K.H."/>
            <person name="Hubbard S.S."/>
            <person name="Banfield J.F."/>
        </authorList>
    </citation>
    <scope>NUCLEOTIDE SEQUENCE [LARGE SCALE GENOMIC DNA]</scope>
</reference>
<dbReference type="STRING" id="1802758.A3A96_03325"/>
<feature type="active site" description="Proton donor/acceptor" evidence="5">
    <location>
        <position position="159"/>
    </location>
</feature>
<feature type="binding site" evidence="6">
    <location>
        <position position="161"/>
    </location>
    <ligand>
        <name>Mg(2+)</name>
        <dbReference type="ChEBI" id="CHEBI:18420"/>
        <label>1</label>
    </ligand>
</feature>
<evidence type="ECO:0000256" key="7">
    <source>
        <dbReference type="PIRSR" id="PIRSR604808-3"/>
    </source>
</evidence>
<dbReference type="AlphaFoldDB" id="A0A1G2TWI2"/>
<dbReference type="SUPFAM" id="SSF56219">
    <property type="entry name" value="DNase I-like"/>
    <property type="match status" value="1"/>
</dbReference>
<sequence length="265" mass="30729">MKIISWNVNGIRAVHKKGLFLPFVEKYQPDIICLQETKAKQDQIEIDLPDYKEYWNSAEKAGYSGTAIFCKQKPLSVTLGFPEEISKKYKLENDKYGDPNKEGRVLTAEFKDFFVVNVYTPNSKGDLSRLELRHKQWDPAFLEYIQNLKKTKNVIFCGDLNVAHTEEDLANPKQNEGEHGFTKEERGGIDNIIKAGFVDTFRNFTKGNGHYTWWTPWRNARERNIGWRIDYLFVNKEFLPKIKTSRILQDALGSDHCPILLTTSD</sequence>
<feature type="binding site" evidence="6">
    <location>
        <position position="159"/>
    </location>
    <ligand>
        <name>Mg(2+)</name>
        <dbReference type="ChEBI" id="CHEBI:18420"/>
        <label>1</label>
    </ligand>
</feature>
<dbReference type="InterPro" id="IPR036691">
    <property type="entry name" value="Endo/exonu/phosph_ase_sf"/>
</dbReference>
<feature type="active site" description="Proton acceptor" evidence="5">
    <location>
        <position position="256"/>
    </location>
</feature>
<dbReference type="GO" id="GO:0008081">
    <property type="term" value="F:phosphoric diester hydrolase activity"/>
    <property type="evidence" value="ECO:0007669"/>
    <property type="project" value="TreeGrafter"/>
</dbReference>
<dbReference type="GO" id="GO:0006284">
    <property type="term" value="P:base-excision repair"/>
    <property type="evidence" value="ECO:0007669"/>
    <property type="project" value="TreeGrafter"/>
</dbReference>
<dbReference type="Gene3D" id="3.60.10.10">
    <property type="entry name" value="Endonuclease/exonuclease/phosphatase"/>
    <property type="match status" value="1"/>
</dbReference>
<evidence type="ECO:0000256" key="6">
    <source>
        <dbReference type="PIRSR" id="PIRSR604808-2"/>
    </source>
</evidence>
<keyword evidence="3" id="KW-0378">Hydrolase</keyword>
<dbReference type="NCBIfam" id="TIGR00195">
    <property type="entry name" value="exoDNase_III"/>
    <property type="match status" value="1"/>
</dbReference>
<evidence type="ECO:0000256" key="4">
    <source>
        <dbReference type="ARBA" id="ARBA00022842"/>
    </source>
</evidence>
<evidence type="ECO:0000313" key="10">
    <source>
        <dbReference type="Proteomes" id="UP000177707"/>
    </source>
</evidence>
<feature type="site" description="Important for catalytic activity" evidence="7">
    <location>
        <position position="230"/>
    </location>
</feature>
<evidence type="ECO:0000256" key="5">
    <source>
        <dbReference type="PIRSR" id="PIRSR604808-1"/>
    </source>
</evidence>
<organism evidence="9 10">
    <name type="scientific">Candidatus Zambryskibacteria bacterium RIFCSPLOWO2_01_FULL_39_39</name>
    <dbReference type="NCBI Taxonomy" id="1802758"/>
    <lineage>
        <taxon>Bacteria</taxon>
        <taxon>Candidatus Zambryskiibacteriota</taxon>
    </lineage>
</organism>
<dbReference type="InterPro" id="IPR020847">
    <property type="entry name" value="AP_endonuclease_F1_BS"/>
</dbReference>
<feature type="binding site" evidence="6">
    <location>
        <position position="7"/>
    </location>
    <ligand>
        <name>Mg(2+)</name>
        <dbReference type="ChEBI" id="CHEBI:18420"/>
        <label>1</label>
    </ligand>
</feature>
<accession>A0A1G2TWI2</accession>
<name>A0A1G2TWI2_9BACT</name>
<feature type="binding site" evidence="6">
    <location>
        <position position="255"/>
    </location>
    <ligand>
        <name>Mg(2+)</name>
        <dbReference type="ChEBI" id="CHEBI:18420"/>
        <label>1</label>
    </ligand>
</feature>
<dbReference type="GO" id="GO:0003677">
    <property type="term" value="F:DNA binding"/>
    <property type="evidence" value="ECO:0007669"/>
    <property type="project" value="InterPro"/>
</dbReference>
<proteinExistence type="inferred from homology"/>
<dbReference type="PROSITE" id="PS51435">
    <property type="entry name" value="AP_NUCLEASE_F1_4"/>
    <property type="match status" value="1"/>
</dbReference>
<feature type="binding site" evidence="6">
    <location>
        <position position="36"/>
    </location>
    <ligand>
        <name>Mg(2+)</name>
        <dbReference type="ChEBI" id="CHEBI:18420"/>
        <label>1</label>
    </ligand>
</feature>
<dbReference type="PANTHER" id="PTHR22748:SF6">
    <property type="entry name" value="DNA-(APURINIC OR APYRIMIDINIC SITE) ENDONUCLEASE"/>
    <property type="match status" value="1"/>
</dbReference>
<feature type="site" description="Interaction with DNA substrate" evidence="7">
    <location>
        <position position="256"/>
    </location>
</feature>
<comment type="similarity">
    <text evidence="1">Belongs to the DNA repair enzymes AP/ExoA family.</text>
</comment>
<gene>
    <name evidence="9" type="ORF">A3A96_03325</name>
</gene>
<evidence type="ECO:0000256" key="3">
    <source>
        <dbReference type="ARBA" id="ARBA00022801"/>
    </source>
</evidence>
<dbReference type="EMBL" id="MHWB01000011">
    <property type="protein sequence ID" value="OHB01666.1"/>
    <property type="molecule type" value="Genomic_DNA"/>
</dbReference>
<comment type="caution">
    <text evidence="9">The sequence shown here is derived from an EMBL/GenBank/DDBJ whole genome shotgun (WGS) entry which is preliminary data.</text>
</comment>
<keyword evidence="6" id="KW-0464">Manganese</keyword>
<feature type="binding site" evidence="6">
    <location>
        <position position="256"/>
    </location>
    <ligand>
        <name>Mg(2+)</name>
        <dbReference type="ChEBI" id="CHEBI:18420"/>
        <label>1</label>
    </ligand>
</feature>
<comment type="cofactor">
    <cofactor evidence="6">
        <name>Mg(2+)</name>
        <dbReference type="ChEBI" id="CHEBI:18420"/>
    </cofactor>
    <cofactor evidence="6">
        <name>Mn(2+)</name>
        <dbReference type="ChEBI" id="CHEBI:29035"/>
    </cofactor>
    <text evidence="6">Probably binds two magnesium or manganese ions per subunit.</text>
</comment>
<evidence type="ECO:0000259" key="8">
    <source>
        <dbReference type="Pfam" id="PF03372"/>
    </source>
</evidence>
<dbReference type="Pfam" id="PF03372">
    <property type="entry name" value="Exo_endo_phos"/>
    <property type="match status" value="1"/>
</dbReference>
<dbReference type="InterPro" id="IPR004808">
    <property type="entry name" value="AP_endonuc_1"/>
</dbReference>
<dbReference type="GO" id="GO:0003906">
    <property type="term" value="F:DNA-(apurinic or apyrimidinic site) endonuclease activity"/>
    <property type="evidence" value="ECO:0007669"/>
    <property type="project" value="TreeGrafter"/>
</dbReference>
<dbReference type="CDD" id="cd09087">
    <property type="entry name" value="Ape1-like_AP-endo"/>
    <property type="match status" value="1"/>
</dbReference>
<evidence type="ECO:0000256" key="2">
    <source>
        <dbReference type="ARBA" id="ARBA00022723"/>
    </source>
</evidence>
<dbReference type="Proteomes" id="UP000177707">
    <property type="component" value="Unassembled WGS sequence"/>
</dbReference>
<dbReference type="PROSITE" id="PS00726">
    <property type="entry name" value="AP_NUCLEASE_F1_1"/>
    <property type="match status" value="1"/>
</dbReference>
<feature type="domain" description="Endonuclease/exonuclease/phosphatase" evidence="8">
    <location>
        <begin position="4"/>
        <end position="256"/>
    </location>
</feature>
<dbReference type="GO" id="GO:0008311">
    <property type="term" value="F:double-stranded DNA 3'-5' DNA exonuclease activity"/>
    <property type="evidence" value="ECO:0007669"/>
    <property type="project" value="TreeGrafter"/>
</dbReference>